<feature type="domain" description="RNA 3'-terminal phosphate cyclase insert" evidence="6">
    <location>
        <begin position="181"/>
        <end position="285"/>
    </location>
</feature>
<dbReference type="Gene3D" id="3.65.10.20">
    <property type="entry name" value="RNA 3'-terminal phosphate cyclase domain"/>
    <property type="match status" value="1"/>
</dbReference>
<evidence type="ECO:0000313" key="7">
    <source>
        <dbReference type="EMBL" id="CAB3387552.1"/>
    </source>
</evidence>
<dbReference type="GO" id="GO:0000479">
    <property type="term" value="P:endonucleolytic cleavage of tricistronic rRNA transcript (SSU-rRNA, 5.8S rRNA, LSU-rRNA)"/>
    <property type="evidence" value="ECO:0007669"/>
    <property type="project" value="TreeGrafter"/>
</dbReference>
<keyword evidence="3" id="KW-0690">Ribosome biogenesis</keyword>
<accession>A0A8S1E276</accession>
<reference evidence="7 8" key="1">
    <citation type="submission" date="2020-04" db="EMBL/GenBank/DDBJ databases">
        <authorList>
            <person name="Alioto T."/>
            <person name="Alioto T."/>
            <person name="Gomez Garrido J."/>
        </authorList>
    </citation>
    <scope>NUCLEOTIDE SEQUENCE [LARGE SCALE GENOMIC DNA]</scope>
</reference>
<dbReference type="FunFam" id="3.30.360.20:FF:000001">
    <property type="entry name" value="RNA terminal phosphate cyclase-like 1"/>
    <property type="match status" value="1"/>
</dbReference>
<dbReference type="Pfam" id="PF01137">
    <property type="entry name" value="RTC"/>
    <property type="match status" value="1"/>
</dbReference>
<dbReference type="Pfam" id="PF05189">
    <property type="entry name" value="RTC_insert"/>
    <property type="match status" value="1"/>
</dbReference>
<dbReference type="PIRSF" id="PIRSF005378">
    <property type="entry name" value="RNA3'_term_phos_cycl_euk"/>
    <property type="match status" value="1"/>
</dbReference>
<dbReference type="InterPro" id="IPR016443">
    <property type="entry name" value="RNA3'_term_phos_cyc_type_2"/>
</dbReference>
<dbReference type="InterPro" id="IPR013791">
    <property type="entry name" value="RNA3'-term_phos_cycl_insert"/>
</dbReference>
<comment type="subcellular location">
    <subcellularLocation>
        <location evidence="1">Nucleus</location>
        <location evidence="1">Nucleolus</location>
    </subcellularLocation>
</comment>
<keyword evidence="4" id="KW-0539">Nucleus</keyword>
<dbReference type="SUPFAM" id="SSF55205">
    <property type="entry name" value="EPT/RTPC-like"/>
    <property type="match status" value="1"/>
</dbReference>
<dbReference type="InterPro" id="IPR000228">
    <property type="entry name" value="RNA3'_term_phos_cyc"/>
</dbReference>
<gene>
    <name evidence="7" type="ORF">CLODIP_2_CD09549</name>
</gene>
<evidence type="ECO:0000313" key="8">
    <source>
        <dbReference type="Proteomes" id="UP000494165"/>
    </source>
</evidence>
<dbReference type="GO" id="GO:0004521">
    <property type="term" value="F:RNA endonuclease activity"/>
    <property type="evidence" value="ECO:0007669"/>
    <property type="project" value="TreeGrafter"/>
</dbReference>
<dbReference type="InterPro" id="IPR023797">
    <property type="entry name" value="RNA3'_phos_cyclase_dom"/>
</dbReference>
<evidence type="ECO:0000259" key="6">
    <source>
        <dbReference type="Pfam" id="PF05189"/>
    </source>
</evidence>
<keyword evidence="8" id="KW-1185">Reference proteome</keyword>
<dbReference type="InterPro" id="IPR020719">
    <property type="entry name" value="RNA3'_term_phos_cycl-like_CS"/>
</dbReference>
<evidence type="ECO:0000256" key="2">
    <source>
        <dbReference type="ARBA" id="ARBA00007089"/>
    </source>
</evidence>
<dbReference type="AlphaFoldDB" id="A0A8S1E276"/>
<dbReference type="Proteomes" id="UP000494165">
    <property type="component" value="Unassembled WGS sequence"/>
</dbReference>
<sequence length="373" mass="40329">MGEVITFKGSNFLRQRLILSCLSGRSVRVTEIRSADTEPGLKEYEVNLIRLLDKLTNGSRIVVSETGTSLLFQPGILVGGGGITHECCVHRGIGYYLEVLLALGPFCKKPLQCVLKGVTNNQIDPSVDAIKAGGLPVLKKFILVDDGLELRVDRRGMPPAGGGQVTFKCPLRKLRPQQIHDAGKIKKVRGVAFALRVSPAMSNRLVDAAKGVLLKFLPDVYITTDHCKGANSGKSPGFGLSLWAETTSGVVYTSDAVSRVASPGEAPSVPESIGEQAAFRLLEEIYRGGCVDSTFQNQAALYMALGQKDISKCTTGPLSEYTVHFLRHIKDFLGLTYKLETRQEEDEELRLGASKVDVTCIGIGYSNLGITTV</sequence>
<feature type="domain" description="RNA 3'-terminal phosphate cyclase" evidence="5">
    <location>
        <begin position="6"/>
        <end position="338"/>
    </location>
</feature>
<proteinExistence type="inferred from homology"/>
<dbReference type="CDD" id="cd00875">
    <property type="entry name" value="RNA_Cyclase_Class_I"/>
    <property type="match status" value="1"/>
</dbReference>
<comment type="caution">
    <text evidence="7">The sequence shown here is derived from an EMBL/GenBank/DDBJ whole genome shotgun (WGS) entry which is preliminary data.</text>
</comment>
<organism evidence="7 8">
    <name type="scientific">Cloeon dipterum</name>
    <dbReference type="NCBI Taxonomy" id="197152"/>
    <lineage>
        <taxon>Eukaryota</taxon>
        <taxon>Metazoa</taxon>
        <taxon>Ecdysozoa</taxon>
        <taxon>Arthropoda</taxon>
        <taxon>Hexapoda</taxon>
        <taxon>Insecta</taxon>
        <taxon>Pterygota</taxon>
        <taxon>Palaeoptera</taxon>
        <taxon>Ephemeroptera</taxon>
        <taxon>Pisciforma</taxon>
        <taxon>Baetidae</taxon>
        <taxon>Cloeon</taxon>
    </lineage>
</organism>
<dbReference type="Gene3D" id="3.30.360.20">
    <property type="entry name" value="RNA 3'-terminal phosphate cyclase, insert domain"/>
    <property type="match status" value="1"/>
</dbReference>
<dbReference type="InterPro" id="IPR037136">
    <property type="entry name" value="RNA3'_phos_cyclase_dom_sf"/>
</dbReference>
<dbReference type="InterPro" id="IPR013792">
    <property type="entry name" value="RNA3'P_cycl/enolpyr_Trfase_a/b"/>
</dbReference>
<dbReference type="PANTHER" id="PTHR11096">
    <property type="entry name" value="RNA 3' TERMINAL PHOSPHATE CYCLASE"/>
    <property type="match status" value="1"/>
</dbReference>
<evidence type="ECO:0000256" key="1">
    <source>
        <dbReference type="ARBA" id="ARBA00004604"/>
    </source>
</evidence>
<name>A0A8S1E276_9INSE</name>
<evidence type="ECO:0000259" key="5">
    <source>
        <dbReference type="Pfam" id="PF01137"/>
    </source>
</evidence>
<evidence type="ECO:0008006" key="9">
    <source>
        <dbReference type="Google" id="ProtNLM"/>
    </source>
</evidence>
<evidence type="ECO:0000256" key="3">
    <source>
        <dbReference type="ARBA" id="ARBA00022517"/>
    </source>
</evidence>
<dbReference type="NCBIfam" id="TIGR03400">
    <property type="entry name" value="18S_RNA_Rcl1p"/>
    <property type="match status" value="1"/>
</dbReference>
<dbReference type="EMBL" id="CADEPI010000588">
    <property type="protein sequence ID" value="CAB3387552.1"/>
    <property type="molecule type" value="Genomic_DNA"/>
</dbReference>
<dbReference type="GO" id="GO:0005730">
    <property type="term" value="C:nucleolus"/>
    <property type="evidence" value="ECO:0007669"/>
    <property type="project" value="UniProtKB-SubCell"/>
</dbReference>
<dbReference type="PANTHER" id="PTHR11096:SF1">
    <property type="entry name" value="RNA 3'-TERMINAL PHOSPHATE CYCLASE-LIKE PROTEIN"/>
    <property type="match status" value="1"/>
</dbReference>
<dbReference type="InterPro" id="IPR036553">
    <property type="entry name" value="RPTC_insert"/>
</dbReference>
<comment type="similarity">
    <text evidence="2">Belongs to the RNA 3'-terminal cyclase family. Type 2 subfamily.</text>
</comment>
<dbReference type="OrthoDB" id="1911237at2759"/>
<evidence type="ECO:0000256" key="4">
    <source>
        <dbReference type="ARBA" id="ARBA00023242"/>
    </source>
</evidence>
<protein>
    <recommendedName>
        <fullName evidence="9">RNA 3'-terminal phosphate cyclase domain-containing protein</fullName>
    </recommendedName>
</protein>
<dbReference type="PROSITE" id="PS01287">
    <property type="entry name" value="RTC"/>
    <property type="match status" value="1"/>
</dbReference>